<dbReference type="AlphaFoldDB" id="A0A5B7JWQ2"/>
<dbReference type="Proteomes" id="UP000324222">
    <property type="component" value="Unassembled WGS sequence"/>
</dbReference>
<evidence type="ECO:0000313" key="2">
    <source>
        <dbReference type="EMBL" id="MPD01331.1"/>
    </source>
</evidence>
<accession>A0A5B7JWQ2</accession>
<sequence>MKEMISNILEKQDKLAKENAELKERIGECEKVREVNQVVKEEMEELKGRTFVGPGTIILDAPAVL</sequence>
<proteinExistence type="predicted"/>
<protein>
    <submittedName>
        <fullName evidence="2">Uncharacterized protein</fullName>
    </submittedName>
</protein>
<feature type="coiled-coil region" evidence="1">
    <location>
        <begin position="1"/>
        <end position="49"/>
    </location>
</feature>
<dbReference type="EMBL" id="VSRR010126655">
    <property type="protein sequence ID" value="MPD01331.1"/>
    <property type="molecule type" value="Genomic_DNA"/>
</dbReference>
<name>A0A5B7JWQ2_PORTR</name>
<comment type="caution">
    <text evidence="2">The sequence shown here is derived from an EMBL/GenBank/DDBJ whole genome shotgun (WGS) entry which is preliminary data.</text>
</comment>
<keyword evidence="3" id="KW-1185">Reference proteome</keyword>
<organism evidence="2 3">
    <name type="scientific">Portunus trituberculatus</name>
    <name type="common">Swimming crab</name>
    <name type="synonym">Neptunus trituberculatus</name>
    <dbReference type="NCBI Taxonomy" id="210409"/>
    <lineage>
        <taxon>Eukaryota</taxon>
        <taxon>Metazoa</taxon>
        <taxon>Ecdysozoa</taxon>
        <taxon>Arthropoda</taxon>
        <taxon>Crustacea</taxon>
        <taxon>Multicrustacea</taxon>
        <taxon>Malacostraca</taxon>
        <taxon>Eumalacostraca</taxon>
        <taxon>Eucarida</taxon>
        <taxon>Decapoda</taxon>
        <taxon>Pleocyemata</taxon>
        <taxon>Brachyura</taxon>
        <taxon>Eubrachyura</taxon>
        <taxon>Portunoidea</taxon>
        <taxon>Portunidae</taxon>
        <taxon>Portuninae</taxon>
        <taxon>Portunus</taxon>
    </lineage>
</organism>
<evidence type="ECO:0000313" key="3">
    <source>
        <dbReference type="Proteomes" id="UP000324222"/>
    </source>
</evidence>
<keyword evidence="1" id="KW-0175">Coiled coil</keyword>
<evidence type="ECO:0000256" key="1">
    <source>
        <dbReference type="SAM" id="Coils"/>
    </source>
</evidence>
<reference evidence="2 3" key="1">
    <citation type="submission" date="2019-05" db="EMBL/GenBank/DDBJ databases">
        <title>Another draft genome of Portunus trituberculatus and its Hox gene families provides insights of decapod evolution.</title>
        <authorList>
            <person name="Jeong J.-H."/>
            <person name="Song I."/>
            <person name="Kim S."/>
            <person name="Choi T."/>
            <person name="Kim D."/>
            <person name="Ryu S."/>
            <person name="Kim W."/>
        </authorList>
    </citation>
    <scope>NUCLEOTIDE SEQUENCE [LARGE SCALE GENOMIC DNA]</scope>
    <source>
        <tissue evidence="2">Muscle</tissue>
    </source>
</reference>
<gene>
    <name evidence="2" type="ORF">E2C01_096851</name>
</gene>